<dbReference type="InterPro" id="IPR032710">
    <property type="entry name" value="NTF2-like_dom_sf"/>
</dbReference>
<comment type="caution">
    <text evidence="2">The sequence shown here is derived from an EMBL/GenBank/DDBJ whole genome shotgun (WGS) entry which is preliminary data.</text>
</comment>
<dbReference type="Proteomes" id="UP001596074">
    <property type="component" value="Unassembled WGS sequence"/>
</dbReference>
<evidence type="ECO:0000259" key="1">
    <source>
        <dbReference type="Pfam" id="PF12680"/>
    </source>
</evidence>
<evidence type="ECO:0000313" key="2">
    <source>
        <dbReference type="EMBL" id="MFC5744996.1"/>
    </source>
</evidence>
<proteinExistence type="predicted"/>
<dbReference type="Pfam" id="PF12680">
    <property type="entry name" value="SnoaL_2"/>
    <property type="match status" value="1"/>
</dbReference>
<dbReference type="SUPFAM" id="SSF54427">
    <property type="entry name" value="NTF2-like"/>
    <property type="match status" value="1"/>
</dbReference>
<keyword evidence="3" id="KW-1185">Reference proteome</keyword>
<protein>
    <submittedName>
        <fullName evidence="2">Nuclear transport factor 2 family protein</fullName>
    </submittedName>
</protein>
<accession>A0ABW0ZSI4</accession>
<evidence type="ECO:0000313" key="3">
    <source>
        <dbReference type="Proteomes" id="UP001596074"/>
    </source>
</evidence>
<dbReference type="Gene3D" id="3.10.450.50">
    <property type="match status" value="1"/>
</dbReference>
<reference evidence="3" key="1">
    <citation type="journal article" date="2019" name="Int. J. Syst. Evol. Microbiol.">
        <title>The Global Catalogue of Microorganisms (GCM) 10K type strain sequencing project: providing services to taxonomists for standard genome sequencing and annotation.</title>
        <authorList>
            <consortium name="The Broad Institute Genomics Platform"/>
            <consortium name="The Broad Institute Genome Sequencing Center for Infectious Disease"/>
            <person name="Wu L."/>
            <person name="Ma J."/>
        </authorList>
    </citation>
    <scope>NUCLEOTIDE SEQUENCE [LARGE SCALE GENOMIC DNA]</scope>
    <source>
        <strain evidence="3">KCTC 42087</strain>
    </source>
</reference>
<dbReference type="InterPro" id="IPR037401">
    <property type="entry name" value="SnoaL-like"/>
</dbReference>
<name>A0ABW0ZSI4_9ACTN</name>
<gene>
    <name evidence="2" type="ORF">ACFPZN_05140</name>
</gene>
<dbReference type="EMBL" id="JBHSON010000005">
    <property type="protein sequence ID" value="MFC5744996.1"/>
    <property type="molecule type" value="Genomic_DNA"/>
</dbReference>
<feature type="domain" description="SnoaL-like" evidence="1">
    <location>
        <begin position="8"/>
        <end position="108"/>
    </location>
</feature>
<sequence length="121" mass="12938">MSDVKDLVERYLAAWNERDAGARRAAVDGLCAEDATYTDPLVDVAGRDAIDAVIGAVQQRFPDFVFRLAGDVDAHHDLARFTWELGPEGGEAVVVGFDVAVLTGDGRIGKVHGFLDKVPAA</sequence>
<dbReference type="RefSeq" id="WP_378280621.1">
    <property type="nucleotide sequence ID" value="NZ_JBHSON010000005.1"/>
</dbReference>
<organism evidence="2 3">
    <name type="scientific">Actinomadura rugatobispora</name>
    <dbReference type="NCBI Taxonomy" id="1994"/>
    <lineage>
        <taxon>Bacteria</taxon>
        <taxon>Bacillati</taxon>
        <taxon>Actinomycetota</taxon>
        <taxon>Actinomycetes</taxon>
        <taxon>Streptosporangiales</taxon>
        <taxon>Thermomonosporaceae</taxon>
        <taxon>Actinomadura</taxon>
    </lineage>
</organism>